<dbReference type="InterPro" id="IPR049730">
    <property type="entry name" value="SNF2/RAD54-like_C"/>
</dbReference>
<dbReference type="GeneID" id="4392013"/>
<gene>
    <name evidence="4" type="ORF">CHGG_03874</name>
</gene>
<dbReference type="OrthoDB" id="4589670at2759"/>
<dbReference type="GO" id="GO:0005524">
    <property type="term" value="F:ATP binding"/>
    <property type="evidence" value="ECO:0007669"/>
    <property type="project" value="UniProtKB-KW"/>
</dbReference>
<dbReference type="PANTHER" id="PTHR45626">
    <property type="entry name" value="TRANSCRIPTION TERMINATION FACTOR 2-RELATED"/>
    <property type="match status" value="1"/>
</dbReference>
<dbReference type="GO" id="GO:0005634">
    <property type="term" value="C:nucleus"/>
    <property type="evidence" value="ECO:0007669"/>
    <property type="project" value="TreeGrafter"/>
</dbReference>
<accession>Q2H2X2</accession>
<evidence type="ECO:0000313" key="4">
    <source>
        <dbReference type="EMBL" id="EAQ87255.1"/>
    </source>
</evidence>
<dbReference type="PANTHER" id="PTHR45626:SF22">
    <property type="entry name" value="DNA REPAIR PROTEIN RAD5"/>
    <property type="match status" value="1"/>
</dbReference>
<dbReference type="InParanoid" id="Q2H2X2"/>
<dbReference type="Gene3D" id="3.40.50.300">
    <property type="entry name" value="P-loop containing nucleotide triphosphate hydrolases"/>
    <property type="match status" value="1"/>
</dbReference>
<dbReference type="RefSeq" id="XP_001223088.1">
    <property type="nucleotide sequence ID" value="XM_001223087.1"/>
</dbReference>
<evidence type="ECO:0000256" key="1">
    <source>
        <dbReference type="ARBA" id="ARBA00022741"/>
    </source>
</evidence>
<dbReference type="GO" id="GO:0006281">
    <property type="term" value="P:DNA repair"/>
    <property type="evidence" value="ECO:0007669"/>
    <property type="project" value="TreeGrafter"/>
</dbReference>
<dbReference type="GO" id="GO:0008094">
    <property type="term" value="F:ATP-dependent activity, acting on DNA"/>
    <property type="evidence" value="ECO:0007669"/>
    <property type="project" value="TreeGrafter"/>
</dbReference>
<keyword evidence="3" id="KW-0067">ATP-binding</keyword>
<dbReference type="InterPro" id="IPR050628">
    <property type="entry name" value="SNF2_RAD54_helicase_TF"/>
</dbReference>
<protein>
    <submittedName>
        <fullName evidence="4">Uncharacterized protein</fullName>
    </submittedName>
</protein>
<evidence type="ECO:0000256" key="3">
    <source>
        <dbReference type="ARBA" id="ARBA00022840"/>
    </source>
</evidence>
<keyword evidence="5" id="KW-1185">Reference proteome</keyword>
<keyword evidence="2" id="KW-0378">Hydrolase</keyword>
<sequence>MVDEQPNNIQVIVGHCNVEGCSFAPRGSTIHLGPLPQKPSADLVMASLIPASNMLSSEGNLEGNQASGLALSSKIQALVHRLNHMKHGSKRPALSAANYVHIVEPQWNPSVEEQAIAGAVRMGQTRAVTIIRYVVKNSVEEVS</sequence>
<proteinExistence type="predicted"/>
<dbReference type="CDD" id="cd18793">
    <property type="entry name" value="SF2_C_SNF"/>
    <property type="match status" value="1"/>
</dbReference>
<dbReference type="HOGENOM" id="CLU_1805959_0_0_1"/>
<organism evidence="4 5">
    <name type="scientific">Chaetomium globosum (strain ATCC 6205 / CBS 148.51 / DSM 1962 / NBRC 6347 / NRRL 1970)</name>
    <name type="common">Soil fungus</name>
    <dbReference type="NCBI Taxonomy" id="306901"/>
    <lineage>
        <taxon>Eukaryota</taxon>
        <taxon>Fungi</taxon>
        <taxon>Dikarya</taxon>
        <taxon>Ascomycota</taxon>
        <taxon>Pezizomycotina</taxon>
        <taxon>Sordariomycetes</taxon>
        <taxon>Sordariomycetidae</taxon>
        <taxon>Sordariales</taxon>
        <taxon>Chaetomiaceae</taxon>
        <taxon>Chaetomium</taxon>
    </lineage>
</organism>
<dbReference type="InterPro" id="IPR027417">
    <property type="entry name" value="P-loop_NTPase"/>
</dbReference>
<evidence type="ECO:0000313" key="5">
    <source>
        <dbReference type="Proteomes" id="UP000001056"/>
    </source>
</evidence>
<dbReference type="AlphaFoldDB" id="Q2H2X2"/>
<evidence type="ECO:0000256" key="2">
    <source>
        <dbReference type="ARBA" id="ARBA00022801"/>
    </source>
</evidence>
<dbReference type="Proteomes" id="UP000001056">
    <property type="component" value="Unassembled WGS sequence"/>
</dbReference>
<dbReference type="VEuPathDB" id="FungiDB:CHGG_03874"/>
<dbReference type="STRING" id="306901.Q2H2X2"/>
<dbReference type="GO" id="GO:0016787">
    <property type="term" value="F:hydrolase activity"/>
    <property type="evidence" value="ECO:0007669"/>
    <property type="project" value="UniProtKB-KW"/>
</dbReference>
<dbReference type="EMBL" id="CH408032">
    <property type="protein sequence ID" value="EAQ87255.1"/>
    <property type="molecule type" value="Genomic_DNA"/>
</dbReference>
<name>Q2H2X2_CHAGB</name>
<dbReference type="SUPFAM" id="SSF52540">
    <property type="entry name" value="P-loop containing nucleoside triphosphate hydrolases"/>
    <property type="match status" value="1"/>
</dbReference>
<reference evidence="5" key="1">
    <citation type="journal article" date="2015" name="Genome Announc.">
        <title>Draft genome sequence of the cellulolytic fungus Chaetomium globosum.</title>
        <authorList>
            <person name="Cuomo C.A."/>
            <person name="Untereiner W.A."/>
            <person name="Ma L.-J."/>
            <person name="Grabherr M."/>
            <person name="Birren B.W."/>
        </authorList>
    </citation>
    <scope>NUCLEOTIDE SEQUENCE [LARGE SCALE GENOMIC DNA]</scope>
    <source>
        <strain evidence="5">ATCC 6205 / CBS 148.51 / DSM 1962 / NBRC 6347 / NRRL 1970</strain>
    </source>
</reference>
<keyword evidence="1" id="KW-0547">Nucleotide-binding</keyword>